<feature type="coiled-coil region" evidence="1">
    <location>
        <begin position="1492"/>
        <end position="1570"/>
    </location>
</feature>
<dbReference type="RefSeq" id="WP_140914737.1">
    <property type="nucleotide sequence ID" value="NZ_VHHP01000003.1"/>
</dbReference>
<name>A0ABY2Z078_9BACT</name>
<feature type="coiled-coil region" evidence="1">
    <location>
        <begin position="1890"/>
        <end position="1929"/>
    </location>
</feature>
<gene>
    <name evidence="2" type="ORF">FJR74_01235</name>
</gene>
<feature type="coiled-coil region" evidence="1">
    <location>
        <begin position="290"/>
        <end position="354"/>
    </location>
</feature>
<organism evidence="2 3">
    <name type="scientific">Metamycoplasma neophronis</name>
    <dbReference type="NCBI Taxonomy" id="872983"/>
    <lineage>
        <taxon>Bacteria</taxon>
        <taxon>Bacillati</taxon>
        <taxon>Mycoplasmatota</taxon>
        <taxon>Mycoplasmoidales</taxon>
        <taxon>Metamycoplasmataceae</taxon>
        <taxon>Metamycoplasma</taxon>
    </lineage>
</organism>
<comment type="caution">
    <text evidence="2">The sequence shown here is derived from an EMBL/GenBank/DDBJ whole genome shotgun (WGS) entry which is preliminary data.</text>
</comment>
<dbReference type="Proteomes" id="UP000316851">
    <property type="component" value="Unassembled WGS sequence"/>
</dbReference>
<evidence type="ECO:0000313" key="2">
    <source>
        <dbReference type="EMBL" id="TPR54049.1"/>
    </source>
</evidence>
<feature type="coiled-coil region" evidence="1">
    <location>
        <begin position="1169"/>
        <end position="1305"/>
    </location>
</feature>
<reference evidence="2" key="1">
    <citation type="submission" date="2019-06" db="EMBL/GenBank/DDBJ databases">
        <title>Mycoplasma neophronis type strain whole genome sequence.</title>
        <authorList>
            <person name="Spergser J."/>
        </authorList>
    </citation>
    <scope>NUCLEOTIDE SEQUENCE [LARGE SCALE GENOMIC DNA]</scope>
    <source>
        <strain evidence="2">DSM 24097</strain>
    </source>
</reference>
<accession>A0ABY2Z078</accession>
<proteinExistence type="predicted"/>
<dbReference type="EMBL" id="VHHP01000003">
    <property type="protein sequence ID" value="TPR54049.1"/>
    <property type="molecule type" value="Genomic_DNA"/>
</dbReference>
<evidence type="ECO:0000313" key="3">
    <source>
        <dbReference type="Proteomes" id="UP000316851"/>
    </source>
</evidence>
<protein>
    <submittedName>
        <fullName evidence="2">Uncharacterized protein</fullName>
    </submittedName>
</protein>
<evidence type="ECO:0000256" key="1">
    <source>
        <dbReference type="SAM" id="Coils"/>
    </source>
</evidence>
<feature type="coiled-coil region" evidence="1">
    <location>
        <begin position="1080"/>
        <end position="1132"/>
    </location>
</feature>
<feature type="coiled-coil region" evidence="1">
    <location>
        <begin position="1660"/>
        <end position="1771"/>
    </location>
</feature>
<feature type="coiled-coil region" evidence="1">
    <location>
        <begin position="1810"/>
        <end position="1856"/>
    </location>
</feature>
<feature type="coiled-coil region" evidence="1">
    <location>
        <begin position="900"/>
        <end position="982"/>
    </location>
</feature>
<feature type="coiled-coil region" evidence="1">
    <location>
        <begin position="2035"/>
        <end position="2062"/>
    </location>
</feature>
<sequence length="2968" mass="334649">MANKKIKAASAFLAVATIASTAGTIYVLLENNNESNDIRKRIAELVSEIKSWSLNNLKNKNYAKELENSVNDGIKKIETILVDKNIKDAATLSKFYDDALKKFEEDKRTLDILENENSATKQALIKANKEFDDFNQANQNNDLVMNTLNHFQDQINNINNSYVVAHNLTDLISVKENANNFSELLEATNQLLKSISLSQETLDKFGNYEHENKNSLQNLTNEAIAAVNDMTLNNENKKSLAEKLNNAANEIGDFLNSEKQSLVAQIYNIIEQAKKYSNDNLKDDIFNNLRNKLTNQIEQITLDLNNANNLGDFNAILVNNKNLISETEQLKNLINDLNEEKIKAENNKNEINSYPDAFEENELEDLVNLINKSDTALETLNSKELITVLNDLSLKNNKLNDYINSLKNKLISSTEALIEEAKEYNNLIDEQKYPTIKKQLEKLISSISEKANNKSLVGELSENKKSLETALKNSKYIIAREKLKDAIKFSKNLLDNIVNNNAFDSNLNLNHIISQAEDVLSATYSQNQDIAKIYNDAINNLSTDFANEIKKQAKIRLQKAKELSKELEDKKYYVNNAISSAKRDLDAAIANLEVSLEENDNENNIVDNVIALNNAFVEAESFKNATAEERLKLLEKIQKTKEKINEIVANLGNEKDELANDNFEKYEKLIEDLTNTIENYENNTKPEMENAGLARLNEIQKQLQDKLDSVPANKAKIDEEYQKQIDILNSNIERAKEILKLMPTDEYNPEKALLQNILAQSEDNHSINSVEKIKAINSKFADILEQANNKATKINNEKTELINDINNLVTVAKNYLDENVNQNPSIRNILETEIQKNSQTETNSISLTKDELNRKISDLSNALERAKKAVENGNNKSVLNEKVNELEELKNSITSLDPTMVDLKNKLQEAIKQANQVLEAENADEYLNQLSKLNEIQTEANKNIQDFATELSNKIQQHETALSEAKDLLANLEKDSNKANLTDVINQLKLAIESNKVIDNNEPLESIAAKTSNLNNAISSAKENKKLADNLTNQKLADLNNTIAESNDLSAKMTDPALESAKVKLDAVISKATNIHDAEIKSTNEVIESSNEELKQAQSEAKLALDKLNKEKADLQDSIRNKAEEIQNYISDSLAEEQYKQIKADLAAVLDNYNKNQKNSLDVKDKASLEDIQTKLNDALDLAKNKKTEVDNQIKKDNKTKLSEKVNALEELKNSITSLDPTMVDLKNKLQEAIKQANQVLEAENADEYLNQLSKLNEIQTEANKNIQDFATELSNKIQQHETALSEAKDLLANLEKDSNKSNLTDVINQLNLAIESNKVIDNNEPLESIATKTSNLNNAISSAKENKKLADNLTNQKLTDLNNTIAESNDLSAKMTDPALESAKAKLDAVISKATNIHDAEIKSINEVIESSNEELKQAQSEAKLALDKLNKEKADLQDSIRNKAEEIQNYISDSLAEEQYKQIKADLAAVLDNYNKNQKNSLDVKDKASLEDIQTKLNDALDLAKNKKTEVDNQIKKDNKTKLSEKVNALEELKNSITSLDPTMVDLKNKLQEAIKQANQVLEAENADEYLNQLSKLNEIQTEANKVISDFSDRLNVAKAEYNKKLAEAKTLSNDIKQSSNSANLVGVDEALNSIIDNNNSINDNDAISLINAKTNALAKAIEKANAAIKENNSLTDQKLAELNNQIEIAEKLLEKMSDPALAEDKQSLNEAIVKAKNTAEANKKQLNNIIDADTQKLIEKIQVAQSALNNLNQENEKLIAKINKENAEVSDFATNLDNILVNTKSESNNYLSELNENTLPLLNQKNNAELKEILKSIEDKKVEIKQNAFNEATNLLSAELKNAKSLKEELNNLPNHEAAEIQDLISKLDKAINNATLANSSSDLTAIVEAFKNLKQINTEAKDAIKNSYKNELNKMFENAKAIKSKHAWTNEKAQEIIDETTPFLTNNDKDFSEYKQAYQNIKPKNEKLNKEIEDWNNQAKLFNDSKETMNSLALAISELAKEQINFNPALNDLLSQANAQSNIVLDNGWTKDELVNKISEMKAKYQEISNALKANQKQKLNEFKAIIGANKVKANDLNSKFSNFDELRTINNKVNNNYDKVIDAINTIDNNSFVYKGNVKNIYDNLLSESEKQIIASLNETLNRINYLRSSALIFNSQLNKNIIDTNSINQQIDNQGNGLSKISNWNELNNLVNGLNNIYSNSIKNSIIDLKNALNYVLNGNNNDFNVAWLNNINSLNNFIAKTSEAFKDNESIIKANNNLKASVAQTQSLDIINQNNLSNSVDQNIKSQLSNINQSSEATESNYLGQSYFEILSAAFKGKENILSEVKNQFNEMMQLVNKNKNEVLGVITDFKNHADDKKTQWPYLSTINSLNAEEIKIQNKDDLFELNSAVNNLTGLIGKNQDKLAEVIKAKVRIVNNYYQYLFTKEMFTIGFTKGDEIKSFKNISPNDINVEYYEITGMSITDGYKGNWYENPQTEQGQGLYQNALNIIIDTLDFNKNKELSAEYSLNANKLNEKINSIEGSEIASVNILKDASLNILKSIQNALFKKIYQNMPNIMQYLPVANSQNNGKLTPSNNYYDYLYEQRNNSSYGRFYTNPVFYDNNNANTANSGSAPTEIIEFNNYLNVMLGAINNYQNKFELNINNTNTNEVYDSLEKFNQLYIIDKRYSSVKDRLSVMYDLILKRLTYDGDLDSAQKNNPFLVNNGYNILINTDNERLKATPYSYMQMVGYTAYVLRNLINKDIAPHLDQKRFGTWMNNDKGEAYVWNPNVQNEVEKVSYRGLLNDVIMRMGVWISDEPDGLSHNGLIDGGPRYGVKWSSGYNNYPDRILYGPWKSYNDGFYSQRQFGTYSFFYNQSTRLSTNINPISGEGVIGTGQGALDWIRNAYQDIYKVIDWLSDFNHPSNPFYKNKFKLYSFNSKNGFASKTNINTSSANPSPISYSKSNNTEWIKNSLIDLDKNIG</sequence>
<keyword evidence="1" id="KW-0175">Coiled coil</keyword>
<keyword evidence="3" id="KW-1185">Reference proteome</keyword>
<feature type="coiled-coil region" evidence="1">
    <location>
        <begin position="849"/>
        <end position="876"/>
    </location>
</feature>
<feature type="coiled-coil region" evidence="1">
    <location>
        <begin position="550"/>
        <end position="683"/>
    </location>
</feature>
<feature type="coiled-coil region" evidence="1">
    <location>
        <begin position="1962"/>
        <end position="1989"/>
    </location>
</feature>
<feature type="coiled-coil region" evidence="1">
    <location>
        <begin position="96"/>
        <end position="130"/>
    </location>
</feature>
<feature type="coiled-coil region" evidence="1">
    <location>
        <begin position="1403"/>
        <end position="1455"/>
    </location>
</feature>